<protein>
    <submittedName>
        <fullName evidence="1">Uncharacterized protein</fullName>
    </submittedName>
</protein>
<proteinExistence type="predicted"/>
<dbReference type="EMBL" id="JAXCEI010000003">
    <property type="protein sequence ID" value="MFA1538719.1"/>
    <property type="molecule type" value="Genomic_DNA"/>
</dbReference>
<name>A0ABV4Q9P8_9ACTN</name>
<gene>
    <name evidence="1" type="ORF">SM611_07250</name>
</gene>
<organism evidence="1 2">
    <name type="scientific">Actinomadura monticuli</name>
    <dbReference type="NCBI Taxonomy" id="3097367"/>
    <lineage>
        <taxon>Bacteria</taxon>
        <taxon>Bacillati</taxon>
        <taxon>Actinomycetota</taxon>
        <taxon>Actinomycetes</taxon>
        <taxon>Streptosporangiales</taxon>
        <taxon>Thermomonosporaceae</taxon>
        <taxon>Actinomadura</taxon>
    </lineage>
</organism>
<evidence type="ECO:0000313" key="1">
    <source>
        <dbReference type="EMBL" id="MFA1538719.1"/>
    </source>
</evidence>
<accession>A0ABV4Q9P8</accession>
<reference evidence="1 2" key="1">
    <citation type="submission" date="2023-11" db="EMBL/GenBank/DDBJ databases">
        <title>Actinomadura monticuli sp. nov., isolated from volcanic ash.</title>
        <authorList>
            <person name="Lee S.D."/>
            <person name="Yang H."/>
            <person name="Kim I.S."/>
        </authorList>
    </citation>
    <scope>NUCLEOTIDE SEQUENCE [LARGE SCALE GENOMIC DNA]</scope>
    <source>
        <strain evidence="1 2">DLS-62</strain>
    </source>
</reference>
<evidence type="ECO:0000313" key="2">
    <source>
        <dbReference type="Proteomes" id="UP001569963"/>
    </source>
</evidence>
<dbReference type="RefSeq" id="WP_371948215.1">
    <property type="nucleotide sequence ID" value="NZ_JAXCEI010000003.1"/>
</dbReference>
<comment type="caution">
    <text evidence="1">The sequence shown here is derived from an EMBL/GenBank/DDBJ whole genome shotgun (WGS) entry which is preliminary data.</text>
</comment>
<keyword evidence="2" id="KW-1185">Reference proteome</keyword>
<sequence length="47" mass="5330">MTNMSRLQEDVAALTIRLEGERERSGPPGFPAGRRALHDLVVRTRLR</sequence>
<dbReference type="Proteomes" id="UP001569963">
    <property type="component" value="Unassembled WGS sequence"/>
</dbReference>